<dbReference type="Gene3D" id="1.20.140.10">
    <property type="entry name" value="Butyryl-CoA Dehydrogenase, subunit A, domain 3"/>
    <property type="match status" value="1"/>
</dbReference>
<evidence type="ECO:0000259" key="8">
    <source>
        <dbReference type="Pfam" id="PF02771"/>
    </source>
</evidence>
<dbReference type="RefSeq" id="WP_103265368.1">
    <property type="nucleotide sequence ID" value="NZ_CABMLE010000010.1"/>
</dbReference>
<evidence type="ECO:0000313" key="9">
    <source>
        <dbReference type="EMBL" id="PNV67295.1"/>
    </source>
</evidence>
<name>A0A2K2UAE7_9ACTN</name>
<gene>
    <name evidence="9" type="ORF">C2L71_08615</name>
</gene>
<dbReference type="InterPro" id="IPR036250">
    <property type="entry name" value="AcylCo_DH-like_C"/>
</dbReference>
<keyword evidence="10" id="KW-1185">Reference proteome</keyword>
<keyword evidence="5" id="KW-0560">Oxidoreductase</keyword>
<dbReference type="PROSITE" id="PS00073">
    <property type="entry name" value="ACYL_COA_DH_2"/>
    <property type="match status" value="1"/>
</dbReference>
<dbReference type="InterPro" id="IPR009100">
    <property type="entry name" value="AcylCoA_DH/oxidase_NM_dom_sf"/>
</dbReference>
<evidence type="ECO:0000256" key="2">
    <source>
        <dbReference type="ARBA" id="ARBA00009347"/>
    </source>
</evidence>
<dbReference type="Gene3D" id="2.40.110.10">
    <property type="entry name" value="Butyryl-CoA Dehydrogenase, subunit A, domain 2"/>
    <property type="match status" value="1"/>
</dbReference>
<dbReference type="AlphaFoldDB" id="A0A2K2UAE7"/>
<comment type="caution">
    <text evidence="9">The sequence shown here is derived from an EMBL/GenBank/DDBJ whole genome shotgun (WGS) entry which is preliminary data.</text>
</comment>
<dbReference type="Gene3D" id="1.10.540.10">
    <property type="entry name" value="Acyl-CoA dehydrogenase/oxidase, N-terminal domain"/>
    <property type="match status" value="1"/>
</dbReference>
<comment type="cofactor">
    <cofactor evidence="1 5">
        <name>FAD</name>
        <dbReference type="ChEBI" id="CHEBI:57692"/>
    </cofactor>
</comment>
<dbReference type="InterPro" id="IPR009075">
    <property type="entry name" value="AcylCo_DH/oxidase_C"/>
</dbReference>
<evidence type="ECO:0000256" key="1">
    <source>
        <dbReference type="ARBA" id="ARBA00001974"/>
    </source>
</evidence>
<organism evidence="9 10">
    <name type="scientific">Enteroscipio rubneri</name>
    <dbReference type="NCBI Taxonomy" id="2070686"/>
    <lineage>
        <taxon>Bacteria</taxon>
        <taxon>Bacillati</taxon>
        <taxon>Actinomycetota</taxon>
        <taxon>Coriobacteriia</taxon>
        <taxon>Eggerthellales</taxon>
        <taxon>Eggerthellaceae</taxon>
        <taxon>Enteroscipio</taxon>
    </lineage>
</organism>
<feature type="domain" description="Acyl-CoA dehydrogenase/oxidase C-terminal" evidence="6">
    <location>
        <begin position="230"/>
        <end position="377"/>
    </location>
</feature>
<dbReference type="GO" id="GO:0050660">
    <property type="term" value="F:flavin adenine dinucleotide binding"/>
    <property type="evidence" value="ECO:0007669"/>
    <property type="project" value="InterPro"/>
</dbReference>
<accession>A0A2K2UAE7</accession>
<evidence type="ECO:0000313" key="10">
    <source>
        <dbReference type="Proteomes" id="UP000236197"/>
    </source>
</evidence>
<keyword evidence="4 5" id="KW-0274">FAD</keyword>
<dbReference type="Pfam" id="PF02770">
    <property type="entry name" value="Acyl-CoA_dh_M"/>
    <property type="match status" value="1"/>
</dbReference>
<dbReference type="Pfam" id="PF00441">
    <property type="entry name" value="Acyl-CoA_dh_1"/>
    <property type="match status" value="1"/>
</dbReference>
<dbReference type="PANTHER" id="PTHR43884:SF12">
    <property type="entry name" value="ISOVALERYL-COA DEHYDROGENASE, MITOCHONDRIAL-RELATED"/>
    <property type="match status" value="1"/>
</dbReference>
<dbReference type="InterPro" id="IPR006091">
    <property type="entry name" value="Acyl-CoA_Oxase/DH_mid-dom"/>
</dbReference>
<dbReference type="InterPro" id="IPR013786">
    <property type="entry name" value="AcylCoA_DH/ox_N"/>
</dbReference>
<protein>
    <submittedName>
        <fullName evidence="9">Acyl-CoA dehydrogenase</fullName>
    </submittedName>
</protein>
<dbReference type="Proteomes" id="UP000236197">
    <property type="component" value="Unassembled WGS sequence"/>
</dbReference>
<feature type="domain" description="Acyl-CoA dehydrogenase/oxidase N-terminal" evidence="8">
    <location>
        <begin position="6"/>
        <end position="107"/>
    </location>
</feature>
<dbReference type="OrthoDB" id="9770681at2"/>
<dbReference type="PROSITE" id="PS00072">
    <property type="entry name" value="ACYL_COA_DH_1"/>
    <property type="match status" value="1"/>
</dbReference>
<evidence type="ECO:0000259" key="7">
    <source>
        <dbReference type="Pfam" id="PF02770"/>
    </source>
</evidence>
<dbReference type="EMBL" id="PPEK01000010">
    <property type="protein sequence ID" value="PNV67295.1"/>
    <property type="molecule type" value="Genomic_DNA"/>
</dbReference>
<dbReference type="InterPro" id="IPR037069">
    <property type="entry name" value="AcylCoA_DH/ox_N_sf"/>
</dbReference>
<feature type="domain" description="Acyl-CoA oxidase/dehydrogenase middle" evidence="7">
    <location>
        <begin position="122"/>
        <end position="218"/>
    </location>
</feature>
<dbReference type="InterPro" id="IPR006089">
    <property type="entry name" value="Acyl-CoA_DH_CS"/>
</dbReference>
<dbReference type="PANTHER" id="PTHR43884">
    <property type="entry name" value="ACYL-COA DEHYDROGENASE"/>
    <property type="match status" value="1"/>
</dbReference>
<comment type="similarity">
    <text evidence="2 5">Belongs to the acyl-CoA dehydrogenase family.</text>
</comment>
<evidence type="ECO:0000256" key="4">
    <source>
        <dbReference type="ARBA" id="ARBA00022827"/>
    </source>
</evidence>
<reference evidence="10" key="1">
    <citation type="submission" date="2018-01" db="EMBL/GenBank/DDBJ databases">
        <title>Rubneribacter badeniensis gen. nov., sp. nov., and Colonibacter rubneri, gen. nov., sp. nov., WGS of new members of the Eggerthellaceae.</title>
        <authorList>
            <person name="Danylec N."/>
            <person name="Stoll D.A."/>
            <person name="Doetsch A."/>
            <person name="Kulling S.E."/>
            <person name="Huch M."/>
        </authorList>
    </citation>
    <scope>NUCLEOTIDE SEQUENCE [LARGE SCALE GENOMIC DNA]</scope>
    <source>
        <strain evidence="10">ResAG-96</strain>
    </source>
</reference>
<dbReference type="SUPFAM" id="SSF56645">
    <property type="entry name" value="Acyl-CoA dehydrogenase NM domain-like"/>
    <property type="match status" value="1"/>
</dbReference>
<dbReference type="SUPFAM" id="SSF47203">
    <property type="entry name" value="Acyl-CoA dehydrogenase C-terminal domain-like"/>
    <property type="match status" value="1"/>
</dbReference>
<dbReference type="Pfam" id="PF02771">
    <property type="entry name" value="Acyl-CoA_dh_N"/>
    <property type="match status" value="1"/>
</dbReference>
<dbReference type="InterPro" id="IPR046373">
    <property type="entry name" value="Acyl-CoA_Oxase/DH_mid-dom_sf"/>
</dbReference>
<keyword evidence="3 5" id="KW-0285">Flavoprotein</keyword>
<dbReference type="GO" id="GO:0003995">
    <property type="term" value="F:acyl-CoA dehydrogenase activity"/>
    <property type="evidence" value="ECO:0007669"/>
    <property type="project" value="InterPro"/>
</dbReference>
<dbReference type="CDD" id="cd00567">
    <property type="entry name" value="ACAD"/>
    <property type="match status" value="1"/>
</dbReference>
<evidence type="ECO:0000256" key="5">
    <source>
        <dbReference type="RuleBase" id="RU362125"/>
    </source>
</evidence>
<sequence length="384" mass="42765">MDFSLTDEQQLLVESLQEYAERYFDDQSVMDMYEAHQVPAEAQDAYRDAGFPFMGLPEEVGGIPTDHVTLGLMTEKLYEFTGAMTPFMTGMLACADLAEFGTPEQAAVIMEEYEKSGQSVAALCLSEPAAGSDNMGMTCVTKKQADGSFILSGQKTWVTNGADVPYLIVIAKDEDASRDNTKMSLWLVKRETPGISTAHLTKIGQHTVPFVEVYFDDVVVTEDQRIGEAGAGWLLLMKNFEFERCLVVAQGLGLAQAAQNDAVKYAKERIAFNKPIITNPRVQDLIEENEIILQQTRHWLYYCLWKLDQGESINADIAMLKSWGTRAHVQLADNAIEIFGGLGYTEEVRVGRIWRDLRGNMLAGGTCEVMDYIAGRAIPKWYAD</sequence>
<evidence type="ECO:0000256" key="3">
    <source>
        <dbReference type="ARBA" id="ARBA00022630"/>
    </source>
</evidence>
<proteinExistence type="inferred from homology"/>
<evidence type="ECO:0000259" key="6">
    <source>
        <dbReference type="Pfam" id="PF00441"/>
    </source>
</evidence>